<sequence length="92" mass="10659">MLSNEAKQKTNLEDISTEAYLLAKDEIDFLKLDLRGPLPDWVMVYFYGFGKYTGFIMLDAKQEHVLLLGVLNEKDEILRTEIFENQDKGAEK</sequence>
<evidence type="ECO:0000313" key="1">
    <source>
        <dbReference type="EMBL" id="KRN07017.1"/>
    </source>
</evidence>
<comment type="caution">
    <text evidence="1">The sequence shown here is derived from an EMBL/GenBank/DDBJ whole genome shotgun (WGS) entry which is preliminary data.</text>
</comment>
<reference evidence="1 2" key="1">
    <citation type="journal article" date="2015" name="Genome Announc.">
        <title>Expanding the biotechnology potential of lactobacilli through comparative genomics of 213 strains and associated genera.</title>
        <authorList>
            <person name="Sun Z."/>
            <person name="Harris H.M."/>
            <person name="McCann A."/>
            <person name="Guo C."/>
            <person name="Argimon S."/>
            <person name="Zhang W."/>
            <person name="Yang X."/>
            <person name="Jeffery I.B."/>
            <person name="Cooney J.C."/>
            <person name="Kagawa T.F."/>
            <person name="Liu W."/>
            <person name="Song Y."/>
            <person name="Salvetti E."/>
            <person name="Wrobel A."/>
            <person name="Rasinkangas P."/>
            <person name="Parkhill J."/>
            <person name="Rea M.C."/>
            <person name="O'Sullivan O."/>
            <person name="Ritari J."/>
            <person name="Douillard F.P."/>
            <person name="Paul Ross R."/>
            <person name="Yang R."/>
            <person name="Briner A.E."/>
            <person name="Felis G.E."/>
            <person name="de Vos W.M."/>
            <person name="Barrangou R."/>
            <person name="Klaenhammer T.R."/>
            <person name="Caufield P.W."/>
            <person name="Cui Y."/>
            <person name="Zhang H."/>
            <person name="O'Toole P.W."/>
        </authorList>
    </citation>
    <scope>NUCLEOTIDE SEQUENCE [LARGE SCALE GENOMIC DNA]</scope>
    <source>
        <strain evidence="1 2">DSM 21376</strain>
    </source>
</reference>
<organism evidence="1 2">
    <name type="scientific">Liquorilactobacillus sucicola DSM 21376 = JCM 15457</name>
    <dbReference type="NCBI Taxonomy" id="1423806"/>
    <lineage>
        <taxon>Bacteria</taxon>
        <taxon>Bacillati</taxon>
        <taxon>Bacillota</taxon>
        <taxon>Bacilli</taxon>
        <taxon>Lactobacillales</taxon>
        <taxon>Lactobacillaceae</taxon>
        <taxon>Liquorilactobacillus</taxon>
    </lineage>
</organism>
<dbReference type="EMBL" id="AYZF01000008">
    <property type="protein sequence ID" value="KRN07017.1"/>
    <property type="molecule type" value="Genomic_DNA"/>
</dbReference>
<proteinExistence type="predicted"/>
<protein>
    <submittedName>
        <fullName evidence="1">Uncharacterized protein</fullName>
    </submittedName>
</protein>
<dbReference type="STRING" id="1423806.FD15_GL000581"/>
<gene>
    <name evidence="1" type="ORF">FD15_GL000581</name>
</gene>
<evidence type="ECO:0000313" key="2">
    <source>
        <dbReference type="Proteomes" id="UP000050961"/>
    </source>
</evidence>
<dbReference type="Proteomes" id="UP000050961">
    <property type="component" value="Unassembled WGS sequence"/>
</dbReference>
<dbReference type="PATRIC" id="fig|1423806.3.peg.594"/>
<dbReference type="AlphaFoldDB" id="A0A0R2DSP8"/>
<accession>A0A0R2DSP8</accession>
<name>A0A0R2DSP8_9LACO</name>
<keyword evidence="2" id="KW-1185">Reference proteome</keyword>